<comment type="catalytic activity">
    <reaction evidence="1">
        <text>(4aS,6R)-4a-hydroxy-L-erythro-5,6,7,8-tetrahydrobiopterin = (6R)-L-erythro-6,7-dihydrobiopterin + H2O</text>
        <dbReference type="Rhea" id="RHEA:11920"/>
        <dbReference type="ChEBI" id="CHEBI:15377"/>
        <dbReference type="ChEBI" id="CHEBI:15642"/>
        <dbReference type="ChEBI" id="CHEBI:43120"/>
        <dbReference type="EC" id="4.2.1.96"/>
    </reaction>
</comment>
<keyword evidence="7" id="KW-1185">Reference proteome</keyword>
<evidence type="ECO:0000313" key="6">
    <source>
        <dbReference type="EMBL" id="PAA73026.1"/>
    </source>
</evidence>
<dbReference type="InterPro" id="IPR036428">
    <property type="entry name" value="PCD_sf"/>
</dbReference>
<comment type="caution">
    <text evidence="6">The sequence shown here is derived from an EMBL/GenBank/DDBJ whole genome shotgun (WGS) entry which is preliminary data.</text>
</comment>
<dbReference type="NCBIfam" id="NF002018">
    <property type="entry name" value="PRK00823.1-3"/>
    <property type="match status" value="1"/>
</dbReference>
<dbReference type="STRING" id="282301.A0A267FGY7"/>
<dbReference type="OrthoDB" id="277398at2759"/>
<organism evidence="6 7">
    <name type="scientific">Macrostomum lignano</name>
    <dbReference type="NCBI Taxonomy" id="282301"/>
    <lineage>
        <taxon>Eukaryota</taxon>
        <taxon>Metazoa</taxon>
        <taxon>Spiralia</taxon>
        <taxon>Lophotrochozoa</taxon>
        <taxon>Platyhelminthes</taxon>
        <taxon>Rhabditophora</taxon>
        <taxon>Macrostomorpha</taxon>
        <taxon>Macrostomida</taxon>
        <taxon>Macrostomidae</taxon>
        <taxon>Macrostomum</taxon>
    </lineage>
</organism>
<comment type="similarity">
    <text evidence="2">Belongs to the pterin-4-alpha-carbinolamine dehydratase family.</text>
</comment>
<evidence type="ECO:0000256" key="4">
    <source>
        <dbReference type="ARBA" id="ARBA00023239"/>
    </source>
</evidence>
<evidence type="ECO:0000256" key="2">
    <source>
        <dbReference type="ARBA" id="ARBA00006472"/>
    </source>
</evidence>
<dbReference type="EC" id="4.2.1.96" evidence="3"/>
<dbReference type="AlphaFoldDB" id="A0A267FGY7"/>
<dbReference type="SUPFAM" id="SSF55248">
    <property type="entry name" value="PCD-like"/>
    <property type="match status" value="1"/>
</dbReference>
<evidence type="ECO:0000256" key="3">
    <source>
        <dbReference type="ARBA" id="ARBA00013252"/>
    </source>
</evidence>
<dbReference type="Proteomes" id="UP000215902">
    <property type="component" value="Unassembled WGS sequence"/>
</dbReference>
<name>A0A267FGY7_9PLAT</name>
<keyword evidence="4" id="KW-0456">Lyase</keyword>
<dbReference type="Pfam" id="PF01329">
    <property type="entry name" value="Pterin_4a"/>
    <property type="match status" value="1"/>
</dbReference>
<proteinExistence type="inferred from homology"/>
<gene>
    <name evidence="6" type="ORF">BOX15_Mlig005860g1</name>
</gene>
<dbReference type="GO" id="GO:0008124">
    <property type="term" value="F:4-alpha-hydroxytetrahydrobiopterin dehydratase activity"/>
    <property type="evidence" value="ECO:0007669"/>
    <property type="project" value="UniProtKB-EC"/>
</dbReference>
<sequence length="137" mass="15562">MQHLYASYGLVLPCRLWQCVGQRLLSMDTSLPTKKGPSKLSPEQRQELLDPLLQSSWKLVDGRDAIFKSYKFKDFQQAFSFMTNSALNAEKLDHHPEWFNVYNRVDVTLTTHSCGGISSRDVRLASVMDAAAAKYFA</sequence>
<protein>
    <recommendedName>
        <fullName evidence="3">4a-hydroxytetrahydrobiopterin dehydratase</fullName>
        <ecNumber evidence="3">4.2.1.96</ecNumber>
    </recommendedName>
    <alternativeName>
        <fullName evidence="5">4-alpha-hydroxy-tetrahydropterin dehydratase</fullName>
    </alternativeName>
</protein>
<dbReference type="PANTHER" id="PTHR12599:SF0">
    <property type="entry name" value="PTERIN-4-ALPHA-CARBINOLAMINE DEHYDRATASE"/>
    <property type="match status" value="1"/>
</dbReference>
<dbReference type="PANTHER" id="PTHR12599">
    <property type="entry name" value="PTERIN-4-ALPHA-CARBINOLAMINE DEHYDRATASE"/>
    <property type="match status" value="1"/>
</dbReference>
<accession>A0A267FGY7</accession>
<dbReference type="CDD" id="cd00914">
    <property type="entry name" value="PCD_DCoH_subfamily_b"/>
    <property type="match status" value="1"/>
</dbReference>
<dbReference type="EMBL" id="NIVC01001045">
    <property type="protein sequence ID" value="PAA73026.1"/>
    <property type="molecule type" value="Genomic_DNA"/>
</dbReference>
<dbReference type="Gene3D" id="3.30.1360.20">
    <property type="entry name" value="Transcriptional coactivator/pterin dehydratase"/>
    <property type="match status" value="1"/>
</dbReference>
<evidence type="ECO:0000256" key="1">
    <source>
        <dbReference type="ARBA" id="ARBA00001554"/>
    </source>
</evidence>
<dbReference type="InterPro" id="IPR001533">
    <property type="entry name" value="Pterin_deHydtase"/>
</dbReference>
<dbReference type="GO" id="GO:0006729">
    <property type="term" value="P:tetrahydrobiopterin biosynthetic process"/>
    <property type="evidence" value="ECO:0007669"/>
    <property type="project" value="InterPro"/>
</dbReference>
<evidence type="ECO:0000313" key="7">
    <source>
        <dbReference type="Proteomes" id="UP000215902"/>
    </source>
</evidence>
<reference evidence="6 7" key="1">
    <citation type="submission" date="2017-06" db="EMBL/GenBank/DDBJ databases">
        <title>A platform for efficient transgenesis in Macrostomum lignano, a flatworm model organism for stem cell research.</title>
        <authorList>
            <person name="Berezikov E."/>
        </authorList>
    </citation>
    <scope>NUCLEOTIDE SEQUENCE [LARGE SCALE GENOMIC DNA]</scope>
    <source>
        <strain evidence="6">DV1</strain>
        <tissue evidence="6">Whole organism</tissue>
    </source>
</reference>
<evidence type="ECO:0000256" key="5">
    <source>
        <dbReference type="ARBA" id="ARBA00030497"/>
    </source>
</evidence>
<dbReference type="HAMAP" id="MF_00434">
    <property type="entry name" value="Pterin_4_alpha"/>
    <property type="match status" value="1"/>
</dbReference>